<evidence type="ECO:0000259" key="9">
    <source>
        <dbReference type="PROSITE" id="PS50893"/>
    </source>
</evidence>
<evidence type="ECO:0000256" key="4">
    <source>
        <dbReference type="ARBA" id="ARBA00022737"/>
    </source>
</evidence>
<organism evidence="10 11">
    <name type="scientific">Erysipelothrix larvae</name>
    <dbReference type="NCBI Taxonomy" id="1514105"/>
    <lineage>
        <taxon>Bacteria</taxon>
        <taxon>Bacillati</taxon>
        <taxon>Bacillota</taxon>
        <taxon>Erysipelotrichia</taxon>
        <taxon>Erysipelotrichales</taxon>
        <taxon>Erysipelotrichaceae</taxon>
        <taxon>Erysipelothrix</taxon>
    </lineage>
</organism>
<evidence type="ECO:0000256" key="6">
    <source>
        <dbReference type="ARBA" id="ARBA00022840"/>
    </source>
</evidence>
<evidence type="ECO:0000256" key="5">
    <source>
        <dbReference type="ARBA" id="ARBA00022741"/>
    </source>
</evidence>
<dbReference type="InterPro" id="IPR017871">
    <property type="entry name" value="ABC_transporter-like_CS"/>
</dbReference>
<dbReference type="InterPro" id="IPR050107">
    <property type="entry name" value="ABC_carbohydrate_import_ATPase"/>
</dbReference>
<dbReference type="SMART" id="SM00382">
    <property type="entry name" value="AAA"/>
    <property type="match status" value="2"/>
</dbReference>
<name>A0A0X8H178_9FIRM</name>
<evidence type="ECO:0000256" key="1">
    <source>
        <dbReference type="ARBA" id="ARBA00004202"/>
    </source>
</evidence>
<evidence type="ECO:0000313" key="10">
    <source>
        <dbReference type="EMBL" id="AMC93974.1"/>
    </source>
</evidence>
<evidence type="ECO:0000256" key="3">
    <source>
        <dbReference type="ARBA" id="ARBA00022475"/>
    </source>
</evidence>
<dbReference type="Pfam" id="PF00005">
    <property type="entry name" value="ABC_tran"/>
    <property type="match status" value="2"/>
</dbReference>
<dbReference type="PROSITE" id="PS50893">
    <property type="entry name" value="ABC_TRANSPORTER_2"/>
    <property type="match status" value="2"/>
</dbReference>
<dbReference type="GO" id="GO:0005524">
    <property type="term" value="F:ATP binding"/>
    <property type="evidence" value="ECO:0007669"/>
    <property type="project" value="UniProtKB-KW"/>
</dbReference>
<reference evidence="10 11" key="1">
    <citation type="submission" date="2015-10" db="EMBL/GenBank/DDBJ databases">
        <title>Erysipelothrix larvae sp. LV19 isolated from the larval gut of the rhinoceros beetle, Trypoxylus dichotomus.</title>
        <authorList>
            <person name="Lim S."/>
            <person name="Kim B.-C."/>
        </authorList>
    </citation>
    <scope>NUCLEOTIDE SEQUENCE [LARGE SCALE GENOMIC DNA]</scope>
    <source>
        <strain evidence="10 11">LV19</strain>
    </source>
</reference>
<keyword evidence="6" id="KW-0067">ATP-binding</keyword>
<keyword evidence="2" id="KW-0813">Transport</keyword>
<accession>A0A0X8H178</accession>
<dbReference type="InterPro" id="IPR003593">
    <property type="entry name" value="AAA+_ATPase"/>
</dbReference>
<gene>
    <name evidence="10" type="ORF">AOC36_08235</name>
</gene>
<dbReference type="OrthoDB" id="9771863at2"/>
<dbReference type="EMBL" id="CP013213">
    <property type="protein sequence ID" value="AMC93974.1"/>
    <property type="molecule type" value="Genomic_DNA"/>
</dbReference>
<evidence type="ECO:0000256" key="7">
    <source>
        <dbReference type="ARBA" id="ARBA00022967"/>
    </source>
</evidence>
<dbReference type="AlphaFoldDB" id="A0A0X8H178"/>
<dbReference type="CDD" id="cd03216">
    <property type="entry name" value="ABC_Carb_Monos_I"/>
    <property type="match status" value="1"/>
</dbReference>
<dbReference type="FunFam" id="3.40.50.300:FF:000127">
    <property type="entry name" value="Ribose import ATP-binding protein RbsA"/>
    <property type="match status" value="1"/>
</dbReference>
<dbReference type="GO" id="GO:0016887">
    <property type="term" value="F:ATP hydrolysis activity"/>
    <property type="evidence" value="ECO:0007669"/>
    <property type="project" value="InterPro"/>
</dbReference>
<evidence type="ECO:0000313" key="11">
    <source>
        <dbReference type="Proteomes" id="UP000063781"/>
    </source>
</evidence>
<dbReference type="CDD" id="cd03215">
    <property type="entry name" value="ABC_Carb_Monos_II"/>
    <property type="match status" value="1"/>
</dbReference>
<dbReference type="STRING" id="1514105.AOC36_08235"/>
<keyword evidence="11" id="KW-1185">Reference proteome</keyword>
<dbReference type="PANTHER" id="PTHR43790">
    <property type="entry name" value="CARBOHYDRATE TRANSPORT ATP-BINDING PROTEIN MG119-RELATED"/>
    <property type="match status" value="1"/>
</dbReference>
<dbReference type="GO" id="GO:0005886">
    <property type="term" value="C:plasma membrane"/>
    <property type="evidence" value="ECO:0007669"/>
    <property type="project" value="UniProtKB-SubCell"/>
</dbReference>
<protein>
    <submittedName>
        <fullName evidence="10">ABC transporter</fullName>
    </submittedName>
</protein>
<dbReference type="RefSeq" id="WP_067633261.1">
    <property type="nucleotide sequence ID" value="NZ_CP013213.1"/>
</dbReference>
<dbReference type="Gene3D" id="3.40.50.300">
    <property type="entry name" value="P-loop containing nucleotide triphosphate hydrolases"/>
    <property type="match status" value="2"/>
</dbReference>
<dbReference type="PANTHER" id="PTHR43790:SF9">
    <property type="entry name" value="GALACTOFURANOSE TRANSPORTER ATP-BINDING PROTEIN YTFR"/>
    <property type="match status" value="1"/>
</dbReference>
<keyword evidence="4" id="KW-0677">Repeat</keyword>
<sequence length="502" mass="56810">MKITFDNIVKQFGATQALKGVSFSVQQGSILGLLGENGAGKSTLMNILGGVFAPTSGTIEIDGKRYTSLNTDETFKLGISFIHQELNLVNDLKVYENLFLNHELTKMGLLDKKEMIKRSKDVFKRMKIDIDPEAFVKDIDTSRKQLVEIAKALLYESRVIIFDEPTTALTDKEIKILFELMRNFKEDNISCIYISHKMPEIFEICDDYVVLRDGTFIQEGKIHEINEKIATELLVGKAMNHDQSYVSKGVQDAVIFKVEGLSAKPYFNNISFDVKKGEVVSITGLFGDGRGELSEALFGARAIDSGRIEINGEQIGKITIPKMIKNGVSMVPRDRKDRSVIKDMNISDNLSIPYYRFRHHKRLISSSIEKQRFERNKEIFSIKAESHKAGITSLSGGNQQKVIFARWFELDNDLYILDNPTQGIDVGAKGEIYELISKIADEGKSIIVFSSEIPEIQKISHRCIVMYRGEINRILHEDDITEMNVMYYSTGANKKENQDVKN</sequence>
<dbReference type="KEGG" id="erl:AOC36_08235"/>
<proteinExistence type="predicted"/>
<keyword evidence="5" id="KW-0547">Nucleotide-binding</keyword>
<evidence type="ECO:0000256" key="8">
    <source>
        <dbReference type="ARBA" id="ARBA00023136"/>
    </source>
</evidence>
<comment type="subcellular location">
    <subcellularLocation>
        <location evidence="1">Cell membrane</location>
        <topology evidence="1">Peripheral membrane protein</topology>
    </subcellularLocation>
</comment>
<dbReference type="PROSITE" id="PS00211">
    <property type="entry name" value="ABC_TRANSPORTER_1"/>
    <property type="match status" value="1"/>
</dbReference>
<keyword evidence="7" id="KW-1278">Translocase</keyword>
<keyword evidence="3" id="KW-1003">Cell membrane</keyword>
<feature type="domain" description="ABC transporter" evidence="9">
    <location>
        <begin position="250"/>
        <end position="493"/>
    </location>
</feature>
<feature type="domain" description="ABC transporter" evidence="9">
    <location>
        <begin position="3"/>
        <end position="238"/>
    </location>
</feature>
<evidence type="ECO:0000256" key="2">
    <source>
        <dbReference type="ARBA" id="ARBA00022448"/>
    </source>
</evidence>
<dbReference type="InterPro" id="IPR003439">
    <property type="entry name" value="ABC_transporter-like_ATP-bd"/>
</dbReference>
<keyword evidence="8" id="KW-0472">Membrane</keyword>
<dbReference type="InterPro" id="IPR027417">
    <property type="entry name" value="P-loop_NTPase"/>
</dbReference>
<dbReference type="SUPFAM" id="SSF52540">
    <property type="entry name" value="P-loop containing nucleoside triphosphate hydrolases"/>
    <property type="match status" value="2"/>
</dbReference>
<dbReference type="Proteomes" id="UP000063781">
    <property type="component" value="Chromosome"/>
</dbReference>